<keyword evidence="12" id="KW-1185">Reference proteome</keyword>
<dbReference type="GO" id="GO:0005886">
    <property type="term" value="C:plasma membrane"/>
    <property type="evidence" value="ECO:0007669"/>
    <property type="project" value="UniProtKB-SubCell"/>
</dbReference>
<evidence type="ECO:0000256" key="1">
    <source>
        <dbReference type="ARBA" id="ARBA00004651"/>
    </source>
</evidence>
<keyword evidence="4" id="KW-1003">Cell membrane</keyword>
<evidence type="ECO:0000256" key="3">
    <source>
        <dbReference type="ARBA" id="ARBA00022449"/>
    </source>
</evidence>
<feature type="transmembrane region" description="Helical" evidence="9">
    <location>
        <begin position="33"/>
        <end position="51"/>
    </location>
</feature>
<feature type="transmembrane region" description="Helical" evidence="9">
    <location>
        <begin position="72"/>
        <end position="97"/>
    </location>
</feature>
<dbReference type="OrthoDB" id="9762978at2"/>
<organism evidence="11 12">
    <name type="scientific">Vibrio sinensis</name>
    <dbReference type="NCBI Taxonomy" id="2302434"/>
    <lineage>
        <taxon>Bacteria</taxon>
        <taxon>Pseudomonadati</taxon>
        <taxon>Pseudomonadota</taxon>
        <taxon>Gammaproteobacteria</taxon>
        <taxon>Vibrionales</taxon>
        <taxon>Vibrionaceae</taxon>
        <taxon>Vibrio</taxon>
    </lineage>
</organism>
<evidence type="ECO:0000313" key="11">
    <source>
        <dbReference type="EMBL" id="RJX75198.1"/>
    </source>
</evidence>
<dbReference type="Pfam" id="PF03553">
    <property type="entry name" value="Na_H_antiporter"/>
    <property type="match status" value="2"/>
</dbReference>
<evidence type="ECO:0000256" key="4">
    <source>
        <dbReference type="ARBA" id="ARBA00022475"/>
    </source>
</evidence>
<reference evidence="11 12" key="1">
    <citation type="submission" date="2018-08" db="EMBL/GenBank/DDBJ databases">
        <title>Vibrio isolated from the Eastern China Marginal Seas.</title>
        <authorList>
            <person name="Li Y."/>
        </authorList>
    </citation>
    <scope>NUCLEOTIDE SEQUENCE [LARGE SCALE GENOMIC DNA]</scope>
    <source>
        <strain evidence="11 12">BEI233</strain>
    </source>
</reference>
<dbReference type="InterPro" id="IPR052180">
    <property type="entry name" value="NhaC_Na-H+_Antiporter"/>
</dbReference>
<gene>
    <name evidence="11" type="ORF">DZ860_00480</name>
</gene>
<evidence type="ECO:0000256" key="8">
    <source>
        <dbReference type="ARBA" id="ARBA00038435"/>
    </source>
</evidence>
<proteinExistence type="inferred from homology"/>
<feature type="transmembrane region" description="Helical" evidence="9">
    <location>
        <begin position="235"/>
        <end position="267"/>
    </location>
</feature>
<comment type="caution">
    <text evidence="11">The sequence shown here is derived from an EMBL/GenBank/DDBJ whole genome shotgun (WGS) entry which is preliminary data.</text>
</comment>
<accession>A0A3A6QV46</accession>
<feature type="domain" description="Na+/H+ antiporter NhaC-like C-terminal" evidence="10">
    <location>
        <begin position="14"/>
        <end position="204"/>
    </location>
</feature>
<keyword evidence="7 9" id="KW-0472">Membrane</keyword>
<feature type="transmembrane region" description="Helical" evidence="9">
    <location>
        <begin position="406"/>
        <end position="426"/>
    </location>
</feature>
<dbReference type="PANTHER" id="PTHR33451">
    <property type="entry name" value="MALATE-2H(+)/NA(+)-LACTATE ANTIPORTER"/>
    <property type="match status" value="1"/>
</dbReference>
<dbReference type="RefSeq" id="WP_120028954.1">
    <property type="nucleotide sequence ID" value="NZ_QVMU01000001.1"/>
</dbReference>
<dbReference type="AlphaFoldDB" id="A0A3A6QV46"/>
<evidence type="ECO:0000259" key="10">
    <source>
        <dbReference type="Pfam" id="PF03553"/>
    </source>
</evidence>
<keyword evidence="5 9" id="KW-0812">Transmembrane</keyword>
<feature type="transmembrane region" description="Helical" evidence="9">
    <location>
        <begin position="288"/>
        <end position="307"/>
    </location>
</feature>
<keyword evidence="6 9" id="KW-1133">Transmembrane helix</keyword>
<feature type="transmembrane region" description="Helical" evidence="9">
    <location>
        <begin position="368"/>
        <end position="386"/>
    </location>
</feature>
<feature type="transmembrane region" description="Helical" evidence="9">
    <location>
        <begin position="194"/>
        <end position="215"/>
    </location>
</feature>
<comment type="subcellular location">
    <subcellularLocation>
        <location evidence="1">Cell membrane</location>
        <topology evidence="1">Multi-pass membrane protein</topology>
    </subcellularLocation>
</comment>
<dbReference type="InterPro" id="IPR018461">
    <property type="entry name" value="Na/H_Antiport_NhaC-like_C"/>
</dbReference>
<evidence type="ECO:0000256" key="9">
    <source>
        <dbReference type="SAM" id="Phobius"/>
    </source>
</evidence>
<evidence type="ECO:0000256" key="5">
    <source>
        <dbReference type="ARBA" id="ARBA00022692"/>
    </source>
</evidence>
<protein>
    <submittedName>
        <fullName evidence="11">Na+/H+ antiporter NhaC family protein</fullName>
    </submittedName>
</protein>
<dbReference type="Proteomes" id="UP000273252">
    <property type="component" value="Unassembled WGS sequence"/>
</dbReference>
<evidence type="ECO:0000313" key="12">
    <source>
        <dbReference type="Proteomes" id="UP000273252"/>
    </source>
</evidence>
<evidence type="ECO:0000256" key="6">
    <source>
        <dbReference type="ARBA" id="ARBA00022989"/>
    </source>
</evidence>
<dbReference type="PANTHER" id="PTHR33451:SF5">
    <property type="entry name" value="NA+_H+ ANTIPORTER"/>
    <property type="match status" value="1"/>
</dbReference>
<sequence>MKNKPNFWGLSPIIIFLVLITVCGFITGGFTSMPLLVAFMLATICALAMNPKDEKLSLSEKLDIFCRESGDATIVLMVIVFLLAGAFYSIVGSIGAVESTVNFGLSLISSDYLLVGLFLIACFISFSIGTSMGTIVALAPIAIEIADQSGVSRELALGTLIGGGLFGDNLSFISDTTIAAVRTQSVEMRDKFKFNLLIVLPAVIITCVVVTLMSMQVNKAIIEGGEFDLLLLLPYLTVIVSALLGINVIAVLCIGIFVGCLIGLLNNSFTLVEMFTKLQQGMGWMQDLAIIALIVGGIVGLMNRYGGIQWLLESISNRIKSKRGAEYGIAFLVSTLDVATTNNTIAIVTAGPIAKKLGNQFDLDPRRIASLLDIFAAGFQGLIPYGGQYLAVAGLAAISPIAIVPYAFYPMLILVMGLISIAFGFPKFPIKQTESKQAILNQ</sequence>
<dbReference type="EMBL" id="QVMU01000001">
    <property type="protein sequence ID" value="RJX75198.1"/>
    <property type="molecule type" value="Genomic_DNA"/>
</dbReference>
<dbReference type="GO" id="GO:0015297">
    <property type="term" value="F:antiporter activity"/>
    <property type="evidence" value="ECO:0007669"/>
    <property type="project" value="UniProtKB-KW"/>
</dbReference>
<feature type="transmembrane region" description="Helical" evidence="9">
    <location>
        <begin position="117"/>
        <end position="143"/>
    </location>
</feature>
<keyword evidence="3" id="KW-0050">Antiport</keyword>
<evidence type="ECO:0000256" key="7">
    <source>
        <dbReference type="ARBA" id="ARBA00023136"/>
    </source>
</evidence>
<feature type="transmembrane region" description="Helical" evidence="9">
    <location>
        <begin position="7"/>
        <end position="27"/>
    </location>
</feature>
<name>A0A3A6QV46_9VIBR</name>
<feature type="transmembrane region" description="Helical" evidence="9">
    <location>
        <begin position="327"/>
        <end position="348"/>
    </location>
</feature>
<feature type="domain" description="Na+/H+ antiporter NhaC-like C-terminal" evidence="10">
    <location>
        <begin position="239"/>
        <end position="425"/>
    </location>
</feature>
<comment type="similarity">
    <text evidence="8">Belongs to the NhaC Na(+)/H(+) (TC 2.A.35) antiporter family.</text>
</comment>
<keyword evidence="2" id="KW-0813">Transport</keyword>
<evidence type="ECO:0000256" key="2">
    <source>
        <dbReference type="ARBA" id="ARBA00022448"/>
    </source>
</evidence>